<name>A0A3M3QV99_PSECA</name>
<dbReference type="Proteomes" id="UP000270524">
    <property type="component" value="Unassembled WGS sequence"/>
</dbReference>
<evidence type="ECO:0000313" key="2">
    <source>
        <dbReference type="Proteomes" id="UP000270524"/>
    </source>
</evidence>
<reference evidence="1 2" key="1">
    <citation type="submission" date="2018-08" db="EMBL/GenBank/DDBJ databases">
        <title>Recombination of ecologically and evolutionarily significant loci maintains genetic cohesion in the Pseudomonas syringae species complex.</title>
        <authorList>
            <person name="Dillon M."/>
            <person name="Thakur S."/>
            <person name="Almeida R.N.D."/>
            <person name="Weir B.S."/>
            <person name="Guttman D.S."/>
        </authorList>
    </citation>
    <scope>NUCLEOTIDE SEQUENCE [LARGE SCALE GENOMIC DNA]</scope>
    <source>
        <strain evidence="1 2">ICMP 15203</strain>
    </source>
</reference>
<dbReference type="RefSeq" id="WP_007250939.1">
    <property type="nucleotide sequence ID" value="NZ_CP178532.1"/>
</dbReference>
<comment type="caution">
    <text evidence="1">The sequence shown here is derived from an EMBL/GenBank/DDBJ whole genome shotgun (WGS) entry which is preliminary data.</text>
</comment>
<sequence length="213" mass="24559">MSEIDEILLSGHNLVSFAHNVCPALRQDILDCLHHARLVADDLHSPRQAWRSWLEVYQRTISATGGQPDARIEEARLKIHRFRDIGKLRLPVVSNSVELRQLYLRSFDSLLASEHAQAFFNNWFVSGRFESFQIIPCAMQGEEEATIMLCSMQMKTLALRPALYFWQILGGEMQVHTVGTAFRFKRQRFDPFRQAVQDTLSDRATAEIISLQR</sequence>
<accession>A0A3M3QV99</accession>
<proteinExistence type="predicted"/>
<gene>
    <name evidence="1" type="ORF">ALQ51_100640</name>
</gene>
<dbReference type="AlphaFoldDB" id="A0A3M3QV99"/>
<dbReference type="EMBL" id="RBPJ01000310">
    <property type="protein sequence ID" value="RMN88194.1"/>
    <property type="molecule type" value="Genomic_DNA"/>
</dbReference>
<organism evidence="1 2">
    <name type="scientific">Pseudomonas cannabina</name>
    <dbReference type="NCBI Taxonomy" id="86840"/>
    <lineage>
        <taxon>Bacteria</taxon>
        <taxon>Pseudomonadati</taxon>
        <taxon>Pseudomonadota</taxon>
        <taxon>Gammaproteobacteria</taxon>
        <taxon>Pseudomonadales</taxon>
        <taxon>Pseudomonadaceae</taxon>
        <taxon>Pseudomonas</taxon>
    </lineage>
</organism>
<protein>
    <submittedName>
        <fullName evidence="1">Uncharacterized protein</fullName>
    </submittedName>
</protein>
<dbReference type="GeneID" id="64467819"/>
<evidence type="ECO:0000313" key="1">
    <source>
        <dbReference type="EMBL" id="RMN88194.1"/>
    </source>
</evidence>